<dbReference type="PANTHER" id="PTHR48079">
    <property type="entry name" value="PROTEIN YEEZ"/>
    <property type="match status" value="1"/>
</dbReference>
<evidence type="ECO:0000313" key="3">
    <source>
        <dbReference type="Proteomes" id="UP001501725"/>
    </source>
</evidence>
<protein>
    <submittedName>
        <fullName evidence="2">NAD-dependent epimerase/dehydratase family protein</fullName>
    </submittedName>
</protein>
<keyword evidence="3" id="KW-1185">Reference proteome</keyword>
<dbReference type="EMBL" id="BAABGY010000026">
    <property type="protein sequence ID" value="GAA4345474.1"/>
    <property type="molecule type" value="Genomic_DNA"/>
</dbReference>
<dbReference type="Pfam" id="PF01370">
    <property type="entry name" value="Epimerase"/>
    <property type="match status" value="1"/>
</dbReference>
<dbReference type="SUPFAM" id="SSF51735">
    <property type="entry name" value="NAD(P)-binding Rossmann-fold domains"/>
    <property type="match status" value="1"/>
</dbReference>
<dbReference type="Gene3D" id="3.40.50.720">
    <property type="entry name" value="NAD(P)-binding Rossmann-like Domain"/>
    <property type="match status" value="1"/>
</dbReference>
<reference evidence="3" key="1">
    <citation type="journal article" date="2019" name="Int. J. Syst. Evol. Microbiol.">
        <title>The Global Catalogue of Microorganisms (GCM) 10K type strain sequencing project: providing services to taxonomists for standard genome sequencing and annotation.</title>
        <authorList>
            <consortium name="The Broad Institute Genomics Platform"/>
            <consortium name="The Broad Institute Genome Sequencing Center for Infectious Disease"/>
            <person name="Wu L."/>
            <person name="Ma J."/>
        </authorList>
    </citation>
    <scope>NUCLEOTIDE SEQUENCE [LARGE SCALE GENOMIC DNA]</scope>
    <source>
        <strain evidence="3">JCM 17919</strain>
    </source>
</reference>
<feature type="domain" description="NAD-dependent epimerase/dehydratase" evidence="1">
    <location>
        <begin position="2"/>
        <end position="220"/>
    </location>
</feature>
<dbReference type="InterPro" id="IPR001509">
    <property type="entry name" value="Epimerase_deHydtase"/>
</dbReference>
<dbReference type="InterPro" id="IPR051783">
    <property type="entry name" value="NAD(P)-dependent_oxidoreduct"/>
</dbReference>
<dbReference type="InterPro" id="IPR036291">
    <property type="entry name" value="NAD(P)-bd_dom_sf"/>
</dbReference>
<gene>
    <name evidence="2" type="ORF">GCM10023184_47440</name>
</gene>
<evidence type="ECO:0000259" key="1">
    <source>
        <dbReference type="Pfam" id="PF01370"/>
    </source>
</evidence>
<accession>A0ABP8HVT2</accession>
<dbReference type="Proteomes" id="UP001501725">
    <property type="component" value="Unassembled WGS sequence"/>
</dbReference>
<name>A0ABP8HVT2_9BACT</name>
<organism evidence="2 3">
    <name type="scientific">Flaviaesturariibacter amylovorans</name>
    <dbReference type="NCBI Taxonomy" id="1084520"/>
    <lineage>
        <taxon>Bacteria</taxon>
        <taxon>Pseudomonadati</taxon>
        <taxon>Bacteroidota</taxon>
        <taxon>Chitinophagia</taxon>
        <taxon>Chitinophagales</taxon>
        <taxon>Chitinophagaceae</taxon>
        <taxon>Flaviaestuariibacter</taxon>
    </lineage>
</organism>
<dbReference type="RefSeq" id="WP_345258568.1">
    <property type="nucleotide sequence ID" value="NZ_BAABGY010000026.1"/>
</dbReference>
<proteinExistence type="predicted"/>
<dbReference type="PANTHER" id="PTHR48079:SF6">
    <property type="entry name" value="NAD(P)-BINDING DOMAIN-CONTAINING PROTEIN-RELATED"/>
    <property type="match status" value="1"/>
</dbReference>
<evidence type="ECO:0000313" key="2">
    <source>
        <dbReference type="EMBL" id="GAA4345474.1"/>
    </source>
</evidence>
<sequence length="333" mass="36483">MILVTGGTGFLGAYIIRELRRQGLPVRALRRTAKQPFFIDPSVWQGVEWVDGDVLDIGSLEDAMQGVTGVVHAAAVVSFHGADRARMLQVNIEGTANVVNVALENGMPRLLHVSSVAALGRTRAGGVVNEDKKWSESKSNTQYAVSKHRAEIEVWRGFAEGLEGVVINPSTILGFGDWHQSSCAIFRNVYKGMPWYTEGINGFVGVEDVARATVQLLQSGITERRFIVNGENWTFHRLLDTIATGFGTRKPWRHASPVLGELAWRIEGIKSLFSGGKPLLTKESARVAHSRTEFDSSALLEALPGFSYTPLDELIPVACKLYQRALGEGLLKV</sequence>
<comment type="caution">
    <text evidence="2">The sequence shown here is derived from an EMBL/GenBank/DDBJ whole genome shotgun (WGS) entry which is preliminary data.</text>
</comment>